<feature type="domain" description="Serine acetyltransferase N-terminal" evidence="9">
    <location>
        <begin position="65"/>
        <end position="173"/>
    </location>
</feature>
<evidence type="ECO:0000256" key="8">
    <source>
        <dbReference type="SAM" id="Phobius"/>
    </source>
</evidence>
<dbReference type="VEuPathDB" id="CryptoDB:Cvel_2329"/>
<dbReference type="InterPro" id="IPR001451">
    <property type="entry name" value="Hexapep"/>
</dbReference>
<dbReference type="SMART" id="SM00971">
    <property type="entry name" value="SATase_N"/>
    <property type="match status" value="1"/>
</dbReference>
<organism evidence="10">
    <name type="scientific">Chromera velia CCMP2878</name>
    <dbReference type="NCBI Taxonomy" id="1169474"/>
    <lineage>
        <taxon>Eukaryota</taxon>
        <taxon>Sar</taxon>
        <taxon>Alveolata</taxon>
        <taxon>Colpodellida</taxon>
        <taxon>Chromeraceae</taxon>
        <taxon>Chromera</taxon>
    </lineage>
</organism>
<evidence type="ECO:0000313" key="10">
    <source>
        <dbReference type="EMBL" id="CEM55221.1"/>
    </source>
</evidence>
<dbReference type="Gene3D" id="2.160.10.10">
    <property type="entry name" value="Hexapeptide repeat proteins"/>
    <property type="match status" value="1"/>
</dbReference>
<name>A0A0G4IDD1_9ALVE</name>
<evidence type="ECO:0000256" key="3">
    <source>
        <dbReference type="ARBA" id="ARBA00013266"/>
    </source>
</evidence>
<dbReference type="InterPro" id="IPR011004">
    <property type="entry name" value="Trimer_LpxA-like_sf"/>
</dbReference>
<sequence>MESRPSASLLGVEPSVSAAGLIGWGAFACLAAIGLLSLLSHILSILPKVPRLFSNDAKRVPSPLRKLLEEAREAMESQPSLRRLLRPILSSQSFGEAVAVAISGRIAGRGVDEKEVVSILKEAFEDETLQSDGRPSISACVSFDVDAVLERDPACGGRLEVLLFYKGFAALAAYRAAHRAWLRGHVHLALWLQSRVSEVCGVDIHPGATIGCGVMFDHGTGIVIGETAKIGDGSTLLHGVTLGGTGKERGDRHPKLGRNVLIGAGATILGNISVGDDARVGAGSVVLRSVPPGATAVGVPAKILVPSKTPPPSNAEGGAERDGAISKQQLPQKQTAKIAFGLEKLKDRTSRPSSLQADNESLVTVSVSPPPPEGETERENFPFIPGTFSGFSLISATTEAVSDVGDGKVLAVSELGHGQGNCKCCEQWAEWADCWVI</sequence>
<dbReference type="NCBIfam" id="NF041874">
    <property type="entry name" value="EPS_EpsC"/>
    <property type="match status" value="1"/>
</dbReference>
<gene>
    <name evidence="10" type="ORF">Cvel_2329</name>
</gene>
<dbReference type="SUPFAM" id="SSF51161">
    <property type="entry name" value="Trimeric LpxA-like enzymes"/>
    <property type="match status" value="1"/>
</dbReference>
<dbReference type="CDD" id="cd03354">
    <property type="entry name" value="LbH_SAT"/>
    <property type="match status" value="1"/>
</dbReference>
<feature type="transmembrane region" description="Helical" evidence="8">
    <location>
        <begin position="20"/>
        <end position="43"/>
    </location>
</feature>
<keyword evidence="6" id="KW-0012">Acyltransferase</keyword>
<evidence type="ECO:0000256" key="6">
    <source>
        <dbReference type="ARBA" id="ARBA00023315"/>
    </source>
</evidence>
<evidence type="ECO:0000256" key="1">
    <source>
        <dbReference type="ARBA" id="ARBA00004876"/>
    </source>
</evidence>
<dbReference type="InterPro" id="IPR042122">
    <property type="entry name" value="Ser_AcTrfase_N_sf"/>
</dbReference>
<keyword evidence="8" id="KW-0812">Transmembrane</keyword>
<keyword evidence="5" id="KW-0808">Transferase</keyword>
<evidence type="ECO:0000256" key="5">
    <source>
        <dbReference type="ARBA" id="ARBA00022679"/>
    </source>
</evidence>
<dbReference type="EC" id="2.3.1.30" evidence="3"/>
<keyword evidence="8" id="KW-1133">Transmembrane helix</keyword>
<dbReference type="GO" id="GO:0005737">
    <property type="term" value="C:cytoplasm"/>
    <property type="evidence" value="ECO:0007669"/>
    <property type="project" value="InterPro"/>
</dbReference>
<accession>A0A0G4IDD1</accession>
<dbReference type="EMBL" id="CDMZ01005854">
    <property type="protein sequence ID" value="CEM55221.1"/>
    <property type="molecule type" value="Genomic_DNA"/>
</dbReference>
<dbReference type="InterPro" id="IPR045304">
    <property type="entry name" value="LbH_SAT"/>
</dbReference>
<evidence type="ECO:0000256" key="7">
    <source>
        <dbReference type="SAM" id="MobiDB-lite"/>
    </source>
</evidence>
<evidence type="ECO:0000259" key="9">
    <source>
        <dbReference type="SMART" id="SM00971"/>
    </source>
</evidence>
<dbReference type="Gene3D" id="1.10.3130.10">
    <property type="entry name" value="serine acetyltransferase, domain 1"/>
    <property type="match status" value="1"/>
</dbReference>
<dbReference type="InterPro" id="IPR005881">
    <property type="entry name" value="Ser_O-AcTrfase"/>
</dbReference>
<feature type="region of interest" description="Disordered" evidence="7">
    <location>
        <begin position="305"/>
        <end position="332"/>
    </location>
</feature>
<dbReference type="FunFam" id="2.160.10.10:FF:000002">
    <property type="entry name" value="Serine acetyltransferase"/>
    <property type="match status" value="1"/>
</dbReference>
<dbReference type="GO" id="GO:0006535">
    <property type="term" value="P:cysteine biosynthetic process from serine"/>
    <property type="evidence" value="ECO:0007669"/>
    <property type="project" value="InterPro"/>
</dbReference>
<dbReference type="PANTHER" id="PTHR42811">
    <property type="entry name" value="SERINE ACETYLTRANSFERASE"/>
    <property type="match status" value="1"/>
</dbReference>
<dbReference type="GO" id="GO:0009001">
    <property type="term" value="F:serine O-acetyltransferase activity"/>
    <property type="evidence" value="ECO:0007669"/>
    <property type="project" value="UniProtKB-EC"/>
</dbReference>
<dbReference type="NCBIfam" id="TIGR01172">
    <property type="entry name" value="cysE"/>
    <property type="match status" value="1"/>
</dbReference>
<dbReference type="Pfam" id="PF06426">
    <property type="entry name" value="SATase_N"/>
    <property type="match status" value="1"/>
</dbReference>
<dbReference type="PROSITE" id="PS51257">
    <property type="entry name" value="PROKAR_LIPOPROTEIN"/>
    <property type="match status" value="1"/>
</dbReference>
<dbReference type="InterPro" id="IPR053376">
    <property type="entry name" value="Serine_acetyltransferase"/>
</dbReference>
<dbReference type="AlphaFoldDB" id="A0A0G4IDD1"/>
<dbReference type="InterPro" id="IPR018357">
    <property type="entry name" value="Hexapep_transf_CS"/>
</dbReference>
<keyword evidence="8" id="KW-0472">Membrane</keyword>
<comment type="similarity">
    <text evidence="2">Belongs to the transferase hexapeptide repeat family.</text>
</comment>
<dbReference type="InterPro" id="IPR010493">
    <property type="entry name" value="Ser_AcTrfase_N"/>
</dbReference>
<dbReference type="PROSITE" id="PS00101">
    <property type="entry name" value="HEXAPEP_TRANSFERASES"/>
    <property type="match status" value="1"/>
</dbReference>
<keyword evidence="4" id="KW-0028">Amino-acid biosynthesis</keyword>
<comment type="pathway">
    <text evidence="1">Amino-acid biosynthesis; L-cysteine biosynthesis; L-cysteine from L-serine: step 1/2.</text>
</comment>
<reference evidence="10" key="1">
    <citation type="submission" date="2014-11" db="EMBL/GenBank/DDBJ databases">
        <authorList>
            <person name="Otto D Thomas"/>
            <person name="Naeem Raeece"/>
        </authorList>
    </citation>
    <scope>NUCLEOTIDE SEQUENCE</scope>
</reference>
<evidence type="ECO:0000256" key="2">
    <source>
        <dbReference type="ARBA" id="ARBA00007274"/>
    </source>
</evidence>
<dbReference type="Pfam" id="PF00132">
    <property type="entry name" value="Hexapep"/>
    <property type="match status" value="1"/>
</dbReference>
<protein>
    <recommendedName>
        <fullName evidence="3">serine O-acetyltransferase</fullName>
        <ecNumber evidence="3">2.3.1.30</ecNumber>
    </recommendedName>
</protein>
<dbReference type="UniPathway" id="UPA00136">
    <property type="reaction ID" value="UER00199"/>
</dbReference>
<feature type="region of interest" description="Disordered" evidence="7">
    <location>
        <begin position="347"/>
        <end position="378"/>
    </location>
</feature>
<proteinExistence type="inferred from homology"/>
<evidence type="ECO:0000256" key="4">
    <source>
        <dbReference type="ARBA" id="ARBA00022605"/>
    </source>
</evidence>